<evidence type="ECO:0000313" key="1">
    <source>
        <dbReference type="EMBL" id="NVN47464.1"/>
    </source>
</evidence>
<name>A0ABX2P7K9_9PROT</name>
<comment type="caution">
    <text evidence="1">The sequence shown here is derived from an EMBL/GenBank/DDBJ whole genome shotgun (WGS) entry which is preliminary data.</text>
</comment>
<dbReference type="EMBL" id="JABXXV010000006">
    <property type="protein sequence ID" value="NVN47464.1"/>
    <property type="molecule type" value="Genomic_DNA"/>
</dbReference>
<keyword evidence="2" id="KW-1185">Reference proteome</keyword>
<organism evidence="1 2">
    <name type="scientific">Asaia spathodeae</name>
    <dbReference type="NCBI Taxonomy" id="657016"/>
    <lineage>
        <taxon>Bacteria</taxon>
        <taxon>Pseudomonadati</taxon>
        <taxon>Pseudomonadota</taxon>
        <taxon>Alphaproteobacteria</taxon>
        <taxon>Acetobacterales</taxon>
        <taxon>Acetobacteraceae</taxon>
        <taxon>Asaia</taxon>
    </lineage>
</organism>
<sequence>MKSPNAMLSFLASPLATLIVDGVKASVKTVDAAAQKGMTELQEEVAKQDLRLKFDLQQAKIAQELAIAQRIADAETVTIEEFYDISGKGAVGASKLGGDLNLGVTAEGSRVSKRVYTFSGRNIIVQSDNGGE</sequence>
<dbReference type="Proteomes" id="UP001516351">
    <property type="component" value="Unassembled WGS sequence"/>
</dbReference>
<protein>
    <submittedName>
        <fullName evidence="1">Uncharacterized protein</fullName>
    </submittedName>
</protein>
<accession>A0ABX2P7K9</accession>
<proteinExistence type="predicted"/>
<evidence type="ECO:0000313" key="2">
    <source>
        <dbReference type="Proteomes" id="UP001516351"/>
    </source>
</evidence>
<gene>
    <name evidence="1" type="ORF">HW542_11685</name>
</gene>
<reference evidence="1 2" key="1">
    <citation type="submission" date="2020-06" db="EMBL/GenBank/DDBJ databases">
        <title>Synonyms of Asaia species.</title>
        <authorList>
            <person name="Sombolestani A."/>
        </authorList>
    </citation>
    <scope>NUCLEOTIDE SEQUENCE [LARGE SCALE GENOMIC DNA]</scope>
    <source>
        <strain evidence="1 2">LMG 27047</strain>
    </source>
</reference>
<dbReference type="RefSeq" id="WP_267311995.1">
    <property type="nucleotide sequence ID" value="NZ_JABXXV010000006.1"/>
</dbReference>